<evidence type="ECO:0008006" key="3">
    <source>
        <dbReference type="Google" id="ProtNLM"/>
    </source>
</evidence>
<dbReference type="Gene3D" id="3.30.70.100">
    <property type="match status" value="1"/>
</dbReference>
<organism evidence="1 2">
    <name type="scientific">Paraburkholderia hospita</name>
    <dbReference type="NCBI Taxonomy" id="169430"/>
    <lineage>
        <taxon>Bacteria</taxon>
        <taxon>Pseudomonadati</taxon>
        <taxon>Pseudomonadota</taxon>
        <taxon>Betaproteobacteria</taxon>
        <taxon>Burkholderiales</taxon>
        <taxon>Burkholderiaceae</taxon>
        <taxon>Paraburkholderia</taxon>
    </lineage>
</organism>
<dbReference type="Proteomes" id="UP000004980">
    <property type="component" value="Unassembled WGS sequence"/>
</dbReference>
<dbReference type="InterPro" id="IPR011008">
    <property type="entry name" value="Dimeric_a/b-barrel"/>
</dbReference>
<evidence type="ECO:0000313" key="2">
    <source>
        <dbReference type="Proteomes" id="UP000004980"/>
    </source>
</evidence>
<evidence type="ECO:0000313" key="1">
    <source>
        <dbReference type="EMBL" id="EIM96358.1"/>
    </source>
</evidence>
<protein>
    <recommendedName>
        <fullName evidence="3">NIPSNAP domain-containing protein</fullName>
    </recommendedName>
</protein>
<dbReference type="EMBL" id="AKAU01000196">
    <property type="protein sequence ID" value="EIM96358.1"/>
    <property type="molecule type" value="Genomic_DNA"/>
</dbReference>
<dbReference type="RefSeq" id="WP_007589286.1">
    <property type="nucleotide sequence ID" value="NZ_AKAU01000196.1"/>
</dbReference>
<proteinExistence type="predicted"/>
<dbReference type="SUPFAM" id="SSF54909">
    <property type="entry name" value="Dimeric alpha+beta barrel"/>
    <property type="match status" value="1"/>
</dbReference>
<reference evidence="1 2" key="1">
    <citation type="journal article" date="2012" name="J. Bacteriol.">
        <title>Draft Genome Sequence of the Soil Bacterium Burkholderia terrae Strain BS001, Which Interacts with Fungal Surface Structures.</title>
        <authorList>
            <person name="Nazir R."/>
            <person name="Hansen M.A."/>
            <person name="Sorensen S."/>
            <person name="van Elsas J.D."/>
        </authorList>
    </citation>
    <scope>NUCLEOTIDE SEQUENCE [LARGE SCALE GENOMIC DNA]</scope>
    <source>
        <strain evidence="1 2">BS001</strain>
    </source>
</reference>
<gene>
    <name evidence="1" type="ORF">WQE_34636</name>
</gene>
<name>A0ABN0FCQ9_9BURK</name>
<keyword evidence="2" id="KW-1185">Reference proteome</keyword>
<comment type="caution">
    <text evidence="1">The sequence shown here is derived from an EMBL/GenBank/DDBJ whole genome shotgun (WGS) entry which is preliminary data.</text>
</comment>
<accession>A0ABN0FCQ9</accession>
<sequence length="239" mass="26971">MTVSNAMDSLIVLESGFKIIPGKEADFLAFQAKVVPLAAEQDGFRSVYGGPILDSTWVYFGARFDSEEQMNTWHAHRQHRVIQKSAPNWWTALYLRKWRAPTPGEVLGDRLMSETSLFVDTALDDTQMKLVRQALAELGAAGAVPFETLTGEFEAQPFQFVCPVGIVPEVDKVLYLLTTHWSSAEHFNAWKSSSSYRALQSMGAVSSELFVAMVETRPRDHLRDDKLQRDWEWALEGAR</sequence>